<evidence type="ECO:0000259" key="6">
    <source>
        <dbReference type="Pfam" id="PF25756"/>
    </source>
</evidence>
<keyword evidence="5" id="KW-0539">Nucleus</keyword>
<dbReference type="GO" id="GO:0034472">
    <property type="term" value="P:snRNA 3'-end processing"/>
    <property type="evidence" value="ECO:0007669"/>
    <property type="project" value="InterPro"/>
</dbReference>
<name>A0A5B7DMS9_PORTR</name>
<dbReference type="Proteomes" id="UP000324222">
    <property type="component" value="Unassembled WGS sequence"/>
</dbReference>
<evidence type="ECO:0000256" key="5">
    <source>
        <dbReference type="ARBA" id="ARBA00023242"/>
    </source>
</evidence>
<accession>A0A5B7DMS9</accession>
<sequence>MASDSLAWFEFLLNPALLESHLNQSNPEPSAIGLIIQFIYNSIKRSDGGNVELETMDLTAQENTKKKNALSVLALKTAAHLKWNLETFEQKLPLHMQDALLVALLAETGEEMSTPSLHGTLDTGPLLPYQLFSLALYHRYALRALVQAKLPAKPVKVSNVPIPGQQDPTQESREVQEGILSVLDRGADVSVRVLEQLLGAGEVRAPVMATFTVHTHQSLAVSHIWERCQLVADEQFKCQIHYDLGAYHFLQERYEDGYSHFAEAYKLMSELGPHAEYCQVNIDKLRGYYNSCASLCGRSTPLEKRSLYDRFLYSVGNGYQDLVKVLSEDNLVFEIPLYLRKNLELDLQAWPKKAPQGLLMQVQTLNTIRCVLEGESWNSGYPLHLAQSGKSGVQFLIQALAAKFSKFNNLHKERLRMFLMAISIASDMCETLIPAIRACPPIKALFSQEELLLMWPKCEESPHQDYQTADPSSLNDIIWELIHSYNPEVLKNAVMLYKTTLPPRQDIPKKEIPELNTKWEMPIPIYNTLMKLPQTPQRELVFLCIAKAVELAQARSFRSSLSLLEEASSHAAKLPGRETGRLCKLLIWMLLMTKIQRCIHELPCVDSNVLSELTSEARQCLSAHSGRDGIAPWTGVNNWCILLLLNAGEWGSLLGGISLPSHIYLLGLVKPLAATAHALREKHTSKTVWYDLWDVVVGIIANSSQHKRSSSGQSLSMERHHDSVVMSRSAFLDFLENLREPSCLSILISLLGHVLNLLNQEPSSEIHIDHLAMWPQTVNGNGLKDKVKDTLTWLVDHATRLYPTGTHTSAALCTSWHLSRADLAYMSDQYHNALAGYLTAVFVATDFLRNDNGLDQSVLTDSIIRRMIRCCMNLNCYTQASYMTTNFSSAAILCQFLENIDYSTALRCLQERSAVDAMDAYYCCLWDVSLIEFIINMHHKRGEVQRRDKALKMMGLLEVNSNNNDEIQREAAKVRKHRFLRSMAKQYL</sequence>
<evidence type="ECO:0000256" key="2">
    <source>
        <dbReference type="ARBA" id="ARBA00004286"/>
    </source>
</evidence>
<reference evidence="7 8" key="1">
    <citation type="submission" date="2019-05" db="EMBL/GenBank/DDBJ databases">
        <title>Another draft genome of Portunus trituberculatus and its Hox gene families provides insights of decapod evolution.</title>
        <authorList>
            <person name="Jeong J.-H."/>
            <person name="Song I."/>
            <person name="Kim S."/>
            <person name="Choi T."/>
            <person name="Kim D."/>
            <person name="Ryu S."/>
            <person name="Kim W."/>
        </authorList>
    </citation>
    <scope>NUCLEOTIDE SEQUENCE [LARGE SCALE GENOMIC DNA]</scope>
    <source>
        <tissue evidence="7">Muscle</tissue>
    </source>
</reference>
<evidence type="ECO:0000313" key="8">
    <source>
        <dbReference type="Proteomes" id="UP000324222"/>
    </source>
</evidence>
<comment type="subcellular location">
    <subcellularLocation>
        <location evidence="2">Chromosome</location>
    </subcellularLocation>
    <subcellularLocation>
        <location evidence="1">Nucleus</location>
    </subcellularLocation>
</comment>
<dbReference type="InterPro" id="IPR038751">
    <property type="entry name" value="INTS8"/>
</dbReference>
<dbReference type="InterPro" id="IPR057980">
    <property type="entry name" value="TPR_INTS8"/>
</dbReference>
<proteinExistence type="inferred from homology"/>
<evidence type="ECO:0000313" key="7">
    <source>
        <dbReference type="EMBL" id="MPC22770.1"/>
    </source>
</evidence>
<dbReference type="EMBL" id="VSRR010001123">
    <property type="protein sequence ID" value="MPC22770.1"/>
    <property type="molecule type" value="Genomic_DNA"/>
</dbReference>
<comment type="caution">
    <text evidence="7">The sequence shown here is derived from an EMBL/GenBank/DDBJ whole genome shotgun (WGS) entry which is preliminary data.</text>
</comment>
<dbReference type="OrthoDB" id="64340at2759"/>
<evidence type="ECO:0000256" key="4">
    <source>
        <dbReference type="ARBA" id="ARBA00022454"/>
    </source>
</evidence>
<comment type="similarity">
    <text evidence="3">Belongs to the Integrator subunit 8 family.</text>
</comment>
<protein>
    <submittedName>
        <fullName evidence="7">Integrator complex subunit 8</fullName>
    </submittedName>
</protein>
<evidence type="ECO:0000256" key="3">
    <source>
        <dbReference type="ARBA" id="ARBA00007147"/>
    </source>
</evidence>
<organism evidence="7 8">
    <name type="scientific">Portunus trituberculatus</name>
    <name type="common">Swimming crab</name>
    <name type="synonym">Neptunus trituberculatus</name>
    <dbReference type="NCBI Taxonomy" id="210409"/>
    <lineage>
        <taxon>Eukaryota</taxon>
        <taxon>Metazoa</taxon>
        <taxon>Ecdysozoa</taxon>
        <taxon>Arthropoda</taxon>
        <taxon>Crustacea</taxon>
        <taxon>Multicrustacea</taxon>
        <taxon>Malacostraca</taxon>
        <taxon>Eumalacostraca</taxon>
        <taxon>Eucarida</taxon>
        <taxon>Decapoda</taxon>
        <taxon>Pleocyemata</taxon>
        <taxon>Brachyura</taxon>
        <taxon>Eubrachyura</taxon>
        <taxon>Portunoidea</taxon>
        <taxon>Portunidae</taxon>
        <taxon>Portuninae</taxon>
        <taxon>Portunus</taxon>
    </lineage>
</organism>
<feature type="domain" description="INTS8 TPR repeats" evidence="6">
    <location>
        <begin position="474"/>
        <end position="987"/>
    </location>
</feature>
<dbReference type="PANTHER" id="PTHR13350:SF1">
    <property type="entry name" value="INTEGRATOR COMPLEX SUBUNIT 8"/>
    <property type="match status" value="1"/>
</dbReference>
<dbReference type="Pfam" id="PF25756">
    <property type="entry name" value="TPR_INTS8"/>
    <property type="match status" value="1"/>
</dbReference>
<dbReference type="PANTHER" id="PTHR13350">
    <property type="entry name" value="INTEGRATOR COMPLEX SUBUNIT 8"/>
    <property type="match status" value="1"/>
</dbReference>
<evidence type="ECO:0000256" key="1">
    <source>
        <dbReference type="ARBA" id="ARBA00004123"/>
    </source>
</evidence>
<gene>
    <name evidence="7" type="primary">ints8</name>
    <name evidence="7" type="ORF">E2C01_015797</name>
</gene>
<dbReference type="AlphaFoldDB" id="A0A5B7DMS9"/>
<dbReference type="GO" id="GO:0032039">
    <property type="term" value="C:integrator complex"/>
    <property type="evidence" value="ECO:0007669"/>
    <property type="project" value="TreeGrafter"/>
</dbReference>
<dbReference type="GO" id="GO:0005694">
    <property type="term" value="C:chromosome"/>
    <property type="evidence" value="ECO:0007669"/>
    <property type="project" value="UniProtKB-SubCell"/>
</dbReference>
<keyword evidence="8" id="KW-1185">Reference proteome</keyword>
<keyword evidence="4" id="KW-0158">Chromosome</keyword>